<dbReference type="Gene3D" id="3.10.450.50">
    <property type="match status" value="1"/>
</dbReference>
<evidence type="ECO:0000313" key="2">
    <source>
        <dbReference type="EMBL" id="OFI35834.1"/>
    </source>
</evidence>
<accession>A0A1E8FIU8</accession>
<keyword evidence="3" id="KW-1185">Reference proteome</keyword>
<reference evidence="2 3" key="1">
    <citation type="submission" date="2016-09" db="EMBL/GenBank/DDBJ databases">
        <title>Alteromonas lipolytica, a new species isolated from sea water.</title>
        <authorList>
            <person name="Wu Y.-H."/>
            <person name="Cheng H."/>
            <person name="Xu X.-W."/>
        </authorList>
    </citation>
    <scope>NUCLEOTIDE SEQUENCE [LARGE SCALE GENOMIC DNA]</scope>
    <source>
        <strain evidence="2 3">JW12</strain>
    </source>
</reference>
<dbReference type="SUPFAM" id="SSF54427">
    <property type="entry name" value="NTF2-like"/>
    <property type="match status" value="1"/>
</dbReference>
<dbReference type="InterPro" id="IPR048469">
    <property type="entry name" value="YchJ-like_M"/>
</dbReference>
<gene>
    <name evidence="2" type="ORF">BFC17_11175</name>
</gene>
<sequence length="161" mass="18450">MNCYCCSNKPYSECCEPKHKALVVSESAEALMRSRYSAYCTGDWRYILNTYAKAQRETLTEDALRESAAGTKWLYLAIVTQSNSSSPQPGLQAQVEFKAFYALKHKLYLMHETSDFVVEDNEWRYTTGVMHPDTDIVKVGRNDACFCHSGKKFKQCCLKRI</sequence>
<dbReference type="Pfam" id="PF02810">
    <property type="entry name" value="SEC-C"/>
    <property type="match status" value="1"/>
</dbReference>
<dbReference type="InterPro" id="IPR004027">
    <property type="entry name" value="SEC_C_motif"/>
</dbReference>
<dbReference type="PANTHER" id="PTHR33747">
    <property type="entry name" value="UPF0225 PROTEIN SCO1677"/>
    <property type="match status" value="1"/>
</dbReference>
<dbReference type="InterPro" id="IPR032710">
    <property type="entry name" value="NTF2-like_dom_sf"/>
</dbReference>
<dbReference type="STRING" id="1856405.BFC17_11175"/>
<dbReference type="PANTHER" id="PTHR33747:SF1">
    <property type="entry name" value="ADENYLATE CYCLASE-ASSOCIATED CAP C-TERMINAL DOMAIN-CONTAINING PROTEIN"/>
    <property type="match status" value="1"/>
</dbReference>
<name>A0A1E8FIU8_9ALTE</name>
<feature type="domain" description="YchJ-like middle NTF2-like" evidence="1">
    <location>
        <begin position="27"/>
        <end position="128"/>
    </location>
</feature>
<dbReference type="EMBL" id="MJIC01000006">
    <property type="protein sequence ID" value="OFI35834.1"/>
    <property type="molecule type" value="Genomic_DNA"/>
</dbReference>
<organism evidence="2 3">
    <name type="scientific">Alteromonas lipolytica</name>
    <dbReference type="NCBI Taxonomy" id="1856405"/>
    <lineage>
        <taxon>Bacteria</taxon>
        <taxon>Pseudomonadati</taxon>
        <taxon>Pseudomonadota</taxon>
        <taxon>Gammaproteobacteria</taxon>
        <taxon>Alteromonadales</taxon>
        <taxon>Alteromonadaceae</taxon>
        <taxon>Alteromonas/Salinimonas group</taxon>
        <taxon>Alteromonas</taxon>
    </lineage>
</organism>
<dbReference type="OrthoDB" id="21421at2"/>
<protein>
    <recommendedName>
        <fullName evidence="1">YchJ-like middle NTF2-like domain-containing protein</fullName>
    </recommendedName>
</protein>
<evidence type="ECO:0000259" key="1">
    <source>
        <dbReference type="Pfam" id="PF17775"/>
    </source>
</evidence>
<evidence type="ECO:0000313" key="3">
    <source>
        <dbReference type="Proteomes" id="UP000176037"/>
    </source>
</evidence>
<dbReference type="AlphaFoldDB" id="A0A1E8FIU8"/>
<comment type="caution">
    <text evidence="2">The sequence shown here is derived from an EMBL/GenBank/DDBJ whole genome shotgun (WGS) entry which is preliminary data.</text>
</comment>
<dbReference type="Pfam" id="PF17775">
    <property type="entry name" value="YchJ_M-like"/>
    <property type="match status" value="1"/>
</dbReference>
<proteinExistence type="predicted"/>
<dbReference type="Proteomes" id="UP000176037">
    <property type="component" value="Unassembled WGS sequence"/>
</dbReference>
<dbReference type="SUPFAM" id="SSF103642">
    <property type="entry name" value="Sec-C motif"/>
    <property type="match status" value="1"/>
</dbReference>
<dbReference type="RefSeq" id="WP_070175074.1">
    <property type="nucleotide sequence ID" value="NZ_BMJR01000008.1"/>
</dbReference>